<protein>
    <submittedName>
        <fullName evidence="1">Uncharacterized protein</fullName>
    </submittedName>
</protein>
<accession>A0A368N519</accession>
<comment type="caution">
    <text evidence="1">The sequence shown here is derived from an EMBL/GenBank/DDBJ whole genome shotgun (WGS) entry which is preliminary data.</text>
</comment>
<dbReference type="Proteomes" id="UP000252172">
    <property type="component" value="Unassembled WGS sequence"/>
</dbReference>
<gene>
    <name evidence="1" type="ORF">DQ356_00115</name>
</gene>
<organism evidence="1 2">
    <name type="scientific">Chryseobacterium lacus</name>
    <dbReference type="NCBI Taxonomy" id="2058346"/>
    <lineage>
        <taxon>Bacteria</taxon>
        <taxon>Pseudomonadati</taxon>
        <taxon>Bacteroidota</taxon>
        <taxon>Flavobacteriia</taxon>
        <taxon>Flavobacteriales</taxon>
        <taxon>Weeksellaceae</taxon>
        <taxon>Chryseobacterium group</taxon>
        <taxon>Chryseobacterium</taxon>
    </lineage>
</organism>
<keyword evidence="2" id="KW-1185">Reference proteome</keyword>
<evidence type="ECO:0000313" key="2">
    <source>
        <dbReference type="Proteomes" id="UP000252172"/>
    </source>
</evidence>
<proteinExistence type="predicted"/>
<reference evidence="1 2" key="1">
    <citation type="submission" date="2018-07" db="EMBL/GenBank/DDBJ databases">
        <title>Chryseobacterium lacus sp. nov., isolated from lake water.</title>
        <authorList>
            <person name="Li C.-M."/>
        </authorList>
    </citation>
    <scope>NUCLEOTIDE SEQUENCE [LARGE SCALE GENOMIC DNA]</scope>
    <source>
        <strain evidence="1 2">YLOS41</strain>
    </source>
</reference>
<dbReference type="RefSeq" id="WP_114302450.1">
    <property type="nucleotide sequence ID" value="NZ_QPIE01000001.1"/>
</dbReference>
<evidence type="ECO:0000313" key="1">
    <source>
        <dbReference type="EMBL" id="RCU44674.1"/>
    </source>
</evidence>
<name>A0A368N519_9FLAO</name>
<dbReference type="EMBL" id="QPIE01000001">
    <property type="protein sequence ID" value="RCU44674.1"/>
    <property type="molecule type" value="Genomic_DNA"/>
</dbReference>
<dbReference type="AlphaFoldDB" id="A0A368N519"/>
<sequence length="137" mass="15210">MKKIIYILLVLFTSSLYGQSFMNISFAGLTNGTEETITEEEFELGNFKDLDLKSALDFYISYKLDYSIIKGKDQSSTLLTLNFADNGTLKSVSTIGANPTLNTAVEKIFSEQTGNKILLIQETGFTGQLHIPVTIQH</sequence>